<sequence length="117" mass="13665">VIVLIHTSYLILRSQSDTSIIIDIINNNEFWLKLELFYELLKLYDYVIKILETEKTMLGQLNYTNQEGPFSASFIKNPSFTKFPLRYWHTLLSATLNLSEFACRLLSILPNSVTSKR</sequence>
<keyword evidence="2" id="KW-1185">Reference proteome</keyword>
<accession>A0ACA9PFB0</accession>
<feature type="non-terminal residue" evidence="1">
    <location>
        <position position="117"/>
    </location>
</feature>
<protein>
    <submittedName>
        <fullName evidence="1">4483_t:CDS:1</fullName>
    </submittedName>
</protein>
<comment type="caution">
    <text evidence="1">The sequence shown here is derived from an EMBL/GenBank/DDBJ whole genome shotgun (WGS) entry which is preliminary data.</text>
</comment>
<name>A0ACA9PFB0_9GLOM</name>
<dbReference type="Proteomes" id="UP000789860">
    <property type="component" value="Unassembled WGS sequence"/>
</dbReference>
<proteinExistence type="predicted"/>
<dbReference type="EMBL" id="CAJVPM010038995">
    <property type="protein sequence ID" value="CAG8699663.1"/>
    <property type="molecule type" value="Genomic_DNA"/>
</dbReference>
<reference evidence="1" key="1">
    <citation type="submission" date="2021-06" db="EMBL/GenBank/DDBJ databases">
        <authorList>
            <person name="Kallberg Y."/>
            <person name="Tangrot J."/>
            <person name="Rosling A."/>
        </authorList>
    </citation>
    <scope>NUCLEOTIDE SEQUENCE</scope>
    <source>
        <strain evidence="1">AU212A</strain>
    </source>
</reference>
<organism evidence="1 2">
    <name type="scientific">Scutellospora calospora</name>
    <dbReference type="NCBI Taxonomy" id="85575"/>
    <lineage>
        <taxon>Eukaryota</taxon>
        <taxon>Fungi</taxon>
        <taxon>Fungi incertae sedis</taxon>
        <taxon>Mucoromycota</taxon>
        <taxon>Glomeromycotina</taxon>
        <taxon>Glomeromycetes</taxon>
        <taxon>Diversisporales</taxon>
        <taxon>Gigasporaceae</taxon>
        <taxon>Scutellospora</taxon>
    </lineage>
</organism>
<gene>
    <name evidence="1" type="ORF">SCALOS_LOCUS10450</name>
</gene>
<evidence type="ECO:0000313" key="2">
    <source>
        <dbReference type="Proteomes" id="UP000789860"/>
    </source>
</evidence>
<evidence type="ECO:0000313" key="1">
    <source>
        <dbReference type="EMBL" id="CAG8699663.1"/>
    </source>
</evidence>
<feature type="non-terminal residue" evidence="1">
    <location>
        <position position="1"/>
    </location>
</feature>